<feature type="domain" description="USP" evidence="3">
    <location>
        <begin position="127"/>
        <end position="382"/>
    </location>
</feature>
<dbReference type="InterPro" id="IPR050164">
    <property type="entry name" value="Peptidase_C19"/>
</dbReference>
<protein>
    <recommendedName>
        <fullName evidence="3">USP domain-containing protein</fullName>
    </recommendedName>
</protein>
<dbReference type="SUPFAM" id="SSF54001">
    <property type="entry name" value="Cysteine proteinases"/>
    <property type="match status" value="1"/>
</dbReference>
<evidence type="ECO:0000256" key="2">
    <source>
        <dbReference type="SAM" id="MobiDB-lite"/>
    </source>
</evidence>
<sequence length="400" mass="44936">MSKLYKQKLGRKKRNAKKRNFPPLASDLSGKEYPNPSISDPALSIPKLPELDEALEEPEEIGLIDNSSSDNDEDDEADPHSPRGAFDDDDDLYRCNMFSSSIHEDYDDTFNNDINSSDGPSSPSVGAGIRNLGNTCYVNAILQCLTHTVVFVEAIRSCNHITPCIAYGQESGSYCAICALRDTMNGSLQIPRHPITPERLVEELNYFSPLFAKGIQGDGHEFMQCLFEKVIKHSPKGANPIDTVFGGKLVSLLNCCECGESFSEKEERVTDISLEIDNLSTLESALNSFTKLEIIDDTKVDIERNAYRKIVEEVHYPFVLDLTDYTHKKEEMENFKYDLYGIVVHQEVEMMVTITVMSVSQVDEINALDDIKGAYLLFYARQGTPWFLSSVDRLENPKPK</sequence>
<proteinExistence type="inferred from homology"/>
<gene>
    <name evidence="4" type="ORF">PIB30_079871</name>
</gene>
<comment type="similarity">
    <text evidence="1">Belongs to the peptidase C19 family.</text>
</comment>
<reference evidence="4 5" key="1">
    <citation type="journal article" date="2023" name="Plants (Basel)">
        <title>Bridging the Gap: Combining Genomics and Transcriptomics Approaches to Understand Stylosanthes scabra, an Orphan Legume from the Brazilian Caatinga.</title>
        <authorList>
            <person name="Ferreira-Neto J.R.C."/>
            <person name="da Silva M.D."/>
            <person name="Binneck E."/>
            <person name="de Melo N.F."/>
            <person name="da Silva R.H."/>
            <person name="de Melo A.L.T.M."/>
            <person name="Pandolfi V."/>
            <person name="Bustamante F.O."/>
            <person name="Brasileiro-Vidal A.C."/>
            <person name="Benko-Iseppon A.M."/>
        </authorList>
    </citation>
    <scope>NUCLEOTIDE SEQUENCE [LARGE SCALE GENOMIC DNA]</scope>
    <source>
        <tissue evidence="4">Leaves</tissue>
    </source>
</reference>
<evidence type="ECO:0000313" key="5">
    <source>
        <dbReference type="Proteomes" id="UP001341840"/>
    </source>
</evidence>
<feature type="region of interest" description="Disordered" evidence="2">
    <location>
        <begin position="1"/>
        <end position="88"/>
    </location>
</feature>
<feature type="compositionally biased region" description="Basic residues" evidence="2">
    <location>
        <begin position="1"/>
        <end position="20"/>
    </location>
</feature>
<dbReference type="EMBL" id="JASCZI010242801">
    <property type="protein sequence ID" value="MED6212081.1"/>
    <property type="molecule type" value="Genomic_DNA"/>
</dbReference>
<feature type="compositionally biased region" description="Acidic residues" evidence="2">
    <location>
        <begin position="51"/>
        <end position="62"/>
    </location>
</feature>
<dbReference type="Pfam" id="PF00443">
    <property type="entry name" value="UCH"/>
    <property type="match status" value="1"/>
</dbReference>
<dbReference type="PANTHER" id="PTHR24006">
    <property type="entry name" value="UBIQUITIN CARBOXYL-TERMINAL HYDROLASE"/>
    <property type="match status" value="1"/>
</dbReference>
<dbReference type="PROSITE" id="PS50235">
    <property type="entry name" value="USP_3"/>
    <property type="match status" value="1"/>
</dbReference>
<organism evidence="4 5">
    <name type="scientific">Stylosanthes scabra</name>
    <dbReference type="NCBI Taxonomy" id="79078"/>
    <lineage>
        <taxon>Eukaryota</taxon>
        <taxon>Viridiplantae</taxon>
        <taxon>Streptophyta</taxon>
        <taxon>Embryophyta</taxon>
        <taxon>Tracheophyta</taxon>
        <taxon>Spermatophyta</taxon>
        <taxon>Magnoliopsida</taxon>
        <taxon>eudicotyledons</taxon>
        <taxon>Gunneridae</taxon>
        <taxon>Pentapetalae</taxon>
        <taxon>rosids</taxon>
        <taxon>fabids</taxon>
        <taxon>Fabales</taxon>
        <taxon>Fabaceae</taxon>
        <taxon>Papilionoideae</taxon>
        <taxon>50 kb inversion clade</taxon>
        <taxon>dalbergioids sensu lato</taxon>
        <taxon>Dalbergieae</taxon>
        <taxon>Pterocarpus clade</taxon>
        <taxon>Stylosanthes</taxon>
    </lineage>
</organism>
<dbReference type="PANTHER" id="PTHR24006:SF747">
    <property type="entry name" value="UBIQUITIN CARBOXYL-TERMINAL HYDROLASE 20"/>
    <property type="match status" value="1"/>
</dbReference>
<dbReference type="PROSITE" id="PS00972">
    <property type="entry name" value="USP_1"/>
    <property type="match status" value="1"/>
</dbReference>
<dbReference type="InterPro" id="IPR001394">
    <property type="entry name" value="Peptidase_C19_UCH"/>
</dbReference>
<evidence type="ECO:0000313" key="4">
    <source>
        <dbReference type="EMBL" id="MED6212081.1"/>
    </source>
</evidence>
<dbReference type="Gene3D" id="3.90.70.10">
    <property type="entry name" value="Cysteine proteinases"/>
    <property type="match status" value="1"/>
</dbReference>
<dbReference type="InterPro" id="IPR028889">
    <property type="entry name" value="USP"/>
</dbReference>
<dbReference type="InterPro" id="IPR018200">
    <property type="entry name" value="USP_CS"/>
</dbReference>
<keyword evidence="5" id="KW-1185">Reference proteome</keyword>
<dbReference type="Proteomes" id="UP001341840">
    <property type="component" value="Unassembled WGS sequence"/>
</dbReference>
<accession>A0ABU6YRJ6</accession>
<evidence type="ECO:0000259" key="3">
    <source>
        <dbReference type="PROSITE" id="PS50235"/>
    </source>
</evidence>
<comment type="caution">
    <text evidence="4">The sequence shown here is derived from an EMBL/GenBank/DDBJ whole genome shotgun (WGS) entry which is preliminary data.</text>
</comment>
<name>A0ABU6YRJ6_9FABA</name>
<dbReference type="InterPro" id="IPR038765">
    <property type="entry name" value="Papain-like_cys_pep_sf"/>
</dbReference>
<evidence type="ECO:0000256" key="1">
    <source>
        <dbReference type="ARBA" id="ARBA00009085"/>
    </source>
</evidence>